<keyword evidence="5 13" id="KW-0732">Signal</keyword>
<dbReference type="GO" id="GO:0005788">
    <property type="term" value="C:endoplasmic reticulum lumen"/>
    <property type="evidence" value="ECO:0007669"/>
    <property type="project" value="UniProtKB-SubCell"/>
</dbReference>
<evidence type="ECO:0000256" key="2">
    <source>
        <dbReference type="ARBA" id="ARBA00004319"/>
    </source>
</evidence>
<dbReference type="GO" id="GO:0006457">
    <property type="term" value="P:protein folding"/>
    <property type="evidence" value="ECO:0007669"/>
    <property type="project" value="TreeGrafter"/>
</dbReference>
<dbReference type="InterPro" id="IPR005788">
    <property type="entry name" value="PDI_thioredoxin-like_dom"/>
</dbReference>
<dbReference type="EC" id="5.3.4.1" evidence="4 13"/>
<proteinExistence type="inferred from homology"/>
<sequence>MCNFGQLVLVAALAFLGHTRAEENVVTLTSDNFDEVVGKAEFAVVEFYAPWCGHCKKLAPEYEKAATAFKQEGSSVVLAKVDATADNGKSLSTKYGIRGYPTLKIFRGGDIENPSEYEGPRESSGIIKYIKKVSGPASALLSSADEVSKFKQEEDVPVIAYFDKAEGEGFEAYSKQADKLRSDYGFAHVTDSSLIKDSCDACSSGSVVAFNKVEQTSEVFKGDMAEFKDWVAKTTKPTVITFGESMLMRKALGTAFAPGAPTKVVGIAEKDSETSAVLDALRAQHKENGDLTFMYADSTMQLYDRVKPHFGVEDSQLPAFVIQNDEGKWHFFNADPAKLGSYITEWKEGKIEKTIKSADIPSEPYEDDVRVVVAKNFDEVVFSGNDVLIEFYAPWCGHCKSLAPTYSKVAAKYKKNDKVEVAKMDATANDVPSSKFDVKGFPTIYFVKGGKDVIPYEGARSEDAFHDFIKKHATASAGTHDEL</sequence>
<dbReference type="PANTHER" id="PTHR18929">
    <property type="entry name" value="PROTEIN DISULFIDE ISOMERASE"/>
    <property type="match status" value="1"/>
</dbReference>
<dbReference type="GO" id="GO:0034976">
    <property type="term" value="P:response to endoplasmic reticulum stress"/>
    <property type="evidence" value="ECO:0007669"/>
    <property type="project" value="TreeGrafter"/>
</dbReference>
<evidence type="ECO:0000313" key="15">
    <source>
        <dbReference type="EMBL" id="JAC84162.1"/>
    </source>
</evidence>
<feature type="disulfide bond" description="Redox-active" evidence="11">
    <location>
        <begin position="396"/>
        <end position="399"/>
    </location>
</feature>
<feature type="chain" id="PRO_5029999955" description="Protein disulfide-isomerase" evidence="13">
    <location>
        <begin position="22"/>
        <end position="483"/>
    </location>
</feature>
<evidence type="ECO:0000259" key="14">
    <source>
        <dbReference type="PROSITE" id="PS51352"/>
    </source>
</evidence>
<dbReference type="SUPFAM" id="SSF52833">
    <property type="entry name" value="Thioredoxin-like"/>
    <property type="match status" value="4"/>
</dbReference>
<dbReference type="FunFam" id="3.40.30.10:FF:000107">
    <property type="entry name" value="Protein disulfide-isomerase 5-2"/>
    <property type="match status" value="1"/>
</dbReference>
<dbReference type="InterPro" id="IPR036249">
    <property type="entry name" value="Thioredoxin-like_sf"/>
</dbReference>
<evidence type="ECO:0000256" key="8">
    <source>
        <dbReference type="ARBA" id="ARBA00023157"/>
    </source>
</evidence>
<evidence type="ECO:0000256" key="6">
    <source>
        <dbReference type="ARBA" id="ARBA00022737"/>
    </source>
</evidence>
<protein>
    <recommendedName>
        <fullName evidence="4 13">Protein disulfide-isomerase</fullName>
        <ecNumber evidence="4 13">5.3.4.1</ecNumber>
    </recommendedName>
</protein>
<dbReference type="CDD" id="cd02981">
    <property type="entry name" value="PDI_b_family"/>
    <property type="match status" value="1"/>
</dbReference>
<evidence type="ECO:0000256" key="9">
    <source>
        <dbReference type="ARBA" id="ARBA00023235"/>
    </source>
</evidence>
<dbReference type="PRINTS" id="PR00421">
    <property type="entry name" value="THIOREDOXIN"/>
</dbReference>
<gene>
    <name evidence="15" type="primary">P4HB</name>
    <name evidence="15" type="ORF">TSPGSL018_1638</name>
</gene>
<name>A0A061SGA3_9CHLO</name>
<feature type="signal peptide" evidence="13">
    <location>
        <begin position="1"/>
        <end position="21"/>
    </location>
</feature>
<dbReference type="NCBIfam" id="TIGR01130">
    <property type="entry name" value="ER_PDI_fam"/>
    <property type="match status" value="1"/>
</dbReference>
<feature type="disulfide bond" description="Redox-active" evidence="11">
    <location>
        <begin position="52"/>
        <end position="55"/>
    </location>
</feature>
<dbReference type="PANTHER" id="PTHR18929:SF132">
    <property type="entry name" value="PROTEIN DISULFIDE-ISOMERASE A3"/>
    <property type="match status" value="1"/>
</dbReference>
<dbReference type="InterPro" id="IPR013766">
    <property type="entry name" value="Thioredoxin_domain"/>
</dbReference>
<keyword evidence="8 11" id="KW-1015">Disulfide bond</keyword>
<dbReference type="PROSITE" id="PS51352">
    <property type="entry name" value="THIOREDOXIN_2"/>
    <property type="match status" value="2"/>
</dbReference>
<dbReference type="InterPro" id="IPR017937">
    <property type="entry name" value="Thioredoxin_CS"/>
</dbReference>
<evidence type="ECO:0000256" key="4">
    <source>
        <dbReference type="ARBA" id="ARBA00012723"/>
    </source>
</evidence>
<dbReference type="CDD" id="cd02995">
    <property type="entry name" value="PDI_a_PDI_a'_C"/>
    <property type="match status" value="1"/>
</dbReference>
<evidence type="ECO:0000256" key="11">
    <source>
        <dbReference type="PIRSR" id="PIRSR605792-51"/>
    </source>
</evidence>
<evidence type="ECO:0000256" key="12">
    <source>
        <dbReference type="RuleBase" id="RU004208"/>
    </source>
</evidence>
<dbReference type="GO" id="GO:0003756">
    <property type="term" value="F:protein disulfide isomerase activity"/>
    <property type="evidence" value="ECO:0007669"/>
    <property type="project" value="UniProtKB-EC"/>
</dbReference>
<dbReference type="Pfam" id="PF00085">
    <property type="entry name" value="Thioredoxin"/>
    <property type="match status" value="2"/>
</dbReference>
<dbReference type="Pfam" id="PF13848">
    <property type="entry name" value="Thioredoxin_6"/>
    <property type="match status" value="1"/>
</dbReference>
<dbReference type="NCBIfam" id="TIGR01126">
    <property type="entry name" value="pdi_dom"/>
    <property type="match status" value="2"/>
</dbReference>
<comment type="similarity">
    <text evidence="3 12">Belongs to the protein disulfide isomerase family.</text>
</comment>
<keyword evidence="7" id="KW-0256">Endoplasmic reticulum</keyword>
<feature type="domain" description="Thioredoxin" evidence="14">
    <location>
        <begin position="6"/>
        <end position="135"/>
    </location>
</feature>
<evidence type="ECO:0000256" key="10">
    <source>
        <dbReference type="ARBA" id="ARBA00023284"/>
    </source>
</evidence>
<evidence type="ECO:0000256" key="7">
    <source>
        <dbReference type="ARBA" id="ARBA00022824"/>
    </source>
</evidence>
<dbReference type="EMBL" id="GBEZ01000745">
    <property type="protein sequence ID" value="JAC84162.1"/>
    <property type="molecule type" value="Transcribed_RNA"/>
</dbReference>
<evidence type="ECO:0000256" key="5">
    <source>
        <dbReference type="ARBA" id="ARBA00022729"/>
    </source>
</evidence>
<evidence type="ECO:0000256" key="1">
    <source>
        <dbReference type="ARBA" id="ARBA00001182"/>
    </source>
</evidence>
<dbReference type="CDD" id="cd02961">
    <property type="entry name" value="PDI_a_family"/>
    <property type="match status" value="1"/>
</dbReference>
<dbReference type="InterPro" id="IPR005792">
    <property type="entry name" value="Prot_disulphide_isomerase"/>
</dbReference>
<dbReference type="PROSITE" id="PS00194">
    <property type="entry name" value="THIOREDOXIN_1"/>
    <property type="match status" value="2"/>
</dbReference>
<keyword evidence="9 13" id="KW-0413">Isomerase</keyword>
<keyword evidence="10 11" id="KW-0676">Redox-active center</keyword>
<feature type="domain" description="Thioredoxin" evidence="14">
    <location>
        <begin position="311"/>
        <end position="474"/>
    </location>
</feature>
<evidence type="ECO:0000256" key="3">
    <source>
        <dbReference type="ARBA" id="ARBA00006347"/>
    </source>
</evidence>
<dbReference type="AlphaFoldDB" id="A0A061SGA3"/>
<evidence type="ECO:0000256" key="13">
    <source>
        <dbReference type="RuleBase" id="RU361130"/>
    </source>
</evidence>
<dbReference type="Gene3D" id="3.40.30.10">
    <property type="entry name" value="Glutaredoxin"/>
    <property type="match status" value="4"/>
</dbReference>
<accession>A0A061SGA3</accession>
<reference evidence="15" key="1">
    <citation type="submission" date="2014-05" db="EMBL/GenBank/DDBJ databases">
        <title>The transcriptome of the halophilic microalga Tetraselmis sp. GSL018 isolated from the Great Salt Lake, Utah.</title>
        <authorList>
            <person name="Jinkerson R.E."/>
            <person name="D'Adamo S."/>
            <person name="Posewitz M.C."/>
        </authorList>
    </citation>
    <scope>NUCLEOTIDE SEQUENCE</scope>
    <source>
        <strain evidence="15">GSL018</strain>
    </source>
</reference>
<comment type="subcellular location">
    <subcellularLocation>
        <location evidence="2">Endoplasmic reticulum lumen</location>
    </subcellularLocation>
</comment>
<comment type="catalytic activity">
    <reaction evidence="1 13">
        <text>Catalyzes the rearrangement of -S-S- bonds in proteins.</text>
        <dbReference type="EC" id="5.3.4.1"/>
    </reaction>
</comment>
<keyword evidence="6" id="KW-0677">Repeat</keyword>
<organism evidence="15">
    <name type="scientific">Tetraselmis sp. GSL018</name>
    <dbReference type="NCBI Taxonomy" id="582737"/>
    <lineage>
        <taxon>Eukaryota</taxon>
        <taxon>Viridiplantae</taxon>
        <taxon>Chlorophyta</taxon>
        <taxon>core chlorophytes</taxon>
        <taxon>Chlorodendrophyceae</taxon>
        <taxon>Chlorodendrales</taxon>
        <taxon>Chlorodendraceae</taxon>
        <taxon>Tetraselmis</taxon>
    </lineage>
</organism>